<dbReference type="OrthoDB" id="9765151at2"/>
<dbReference type="Proteomes" id="UP000229433">
    <property type="component" value="Unassembled WGS sequence"/>
</dbReference>
<dbReference type="InterPro" id="IPR055398">
    <property type="entry name" value="Rossmann-like_BshC"/>
</dbReference>
<dbReference type="GO" id="GO:0016874">
    <property type="term" value="F:ligase activity"/>
    <property type="evidence" value="ECO:0007669"/>
    <property type="project" value="UniProtKB-UniRule"/>
</dbReference>
<dbReference type="EC" id="6.-.-.-" evidence="2"/>
<dbReference type="AlphaFoldDB" id="A0A2G1VUV7"/>
<dbReference type="InterPro" id="IPR055399">
    <property type="entry name" value="CC_BshC"/>
</dbReference>
<dbReference type="Pfam" id="PF24850">
    <property type="entry name" value="CC_BshC"/>
    <property type="match status" value="1"/>
</dbReference>
<evidence type="ECO:0000259" key="3">
    <source>
        <dbReference type="Pfam" id="PF10079"/>
    </source>
</evidence>
<evidence type="ECO:0000256" key="2">
    <source>
        <dbReference type="HAMAP-Rule" id="MF_01867"/>
    </source>
</evidence>
<proteinExistence type="inferred from homology"/>
<comment type="similarity">
    <text evidence="2">Belongs to the BshC family.</text>
</comment>
<dbReference type="HAMAP" id="MF_01867">
    <property type="entry name" value="BshC"/>
    <property type="match status" value="1"/>
</dbReference>
<keyword evidence="1 2" id="KW-0436">Ligase</keyword>
<dbReference type="InterPro" id="IPR011199">
    <property type="entry name" value="Bacillithiol_biosynth_BshC"/>
</dbReference>
<gene>
    <name evidence="2 5" type="primary">bshC</name>
    <name evidence="5" type="ORF">CJ305_06265</name>
</gene>
<evidence type="ECO:0000313" key="5">
    <source>
        <dbReference type="EMBL" id="PHQ30557.1"/>
    </source>
</evidence>
<dbReference type="NCBIfam" id="TIGR03998">
    <property type="entry name" value="thiol_BshC"/>
    <property type="match status" value="1"/>
</dbReference>
<accession>A0A2G1VUV7</accession>
<evidence type="ECO:0000256" key="1">
    <source>
        <dbReference type="ARBA" id="ARBA00022598"/>
    </source>
</evidence>
<keyword evidence="6" id="KW-1185">Reference proteome</keyword>
<sequence>MSTHKIPYSDTGYFSKLICDYLNQEENLSGFYGQFPTLENFKAQIEQKKFSDENRKVLVSALRNQYAGFEQTAETQEALDLLALPNTYTVTTGHQLNLFTGPLYFLYKIISTITLSRKLKETYPDSNFLPVYWMATEDHDFDEINYFRLHGKKIQWNREDITDNDKGAVGALDNEGLAAVYERLQAELGTTRIAQELAQLFETAYLKTDNLADATRFLAHRLFGEYGLVIVDGNDRDLKAVFAPYMKQELLEQKAFDLVSAQAEKLEENGYSVQVNAREINLFYLAEGLRERIIKQDGSYFVKDTELQFSEAELLEKLQTTPEAFSPNVIMRPLYQEVILPNLAYIGGGGEIAYWLELKSFFDAVEVPFPMLMLRNSALLITEKQKEKLEKLDISLNELFLSQNDLVNRKIRKISNIDIDFSPQKQHLVKQFEALYELAEQTDISFLGAVKAQEVKQLKGLDNLEKRLLKAQKRKLSDHVQRFTLIQNELFPAQNLQERVFNFSEFYAEYGADLLPKLFDALDPLDYRFTVIIL</sequence>
<comment type="caution">
    <text evidence="5">The sequence shown here is derived from an EMBL/GenBank/DDBJ whole genome shotgun (WGS) entry which is preliminary data.</text>
</comment>
<feature type="domain" description="Bacillithiol biosynthesis BshC N-terminal Rossmann-like" evidence="3">
    <location>
        <begin position="1"/>
        <end position="376"/>
    </location>
</feature>
<reference evidence="5 6" key="1">
    <citation type="submission" date="2017-08" db="EMBL/GenBank/DDBJ databases">
        <title>The whole genome shortgun sequences of strain Leeuwenhoekiella nanhaiensis G18 from the South China Sea.</title>
        <authorList>
            <person name="Liu Q."/>
        </authorList>
    </citation>
    <scope>NUCLEOTIDE SEQUENCE [LARGE SCALE GENOMIC DNA]</scope>
    <source>
        <strain evidence="5 6">G18</strain>
    </source>
</reference>
<protein>
    <recommendedName>
        <fullName evidence="2">Putative cysteine ligase BshC</fullName>
        <ecNumber evidence="2">6.-.-.-</ecNumber>
    </recommendedName>
</protein>
<evidence type="ECO:0000259" key="4">
    <source>
        <dbReference type="Pfam" id="PF24850"/>
    </source>
</evidence>
<dbReference type="RefSeq" id="WP_099645389.1">
    <property type="nucleotide sequence ID" value="NZ_KZ319288.1"/>
</dbReference>
<name>A0A2G1VUV7_9FLAO</name>
<evidence type="ECO:0000313" key="6">
    <source>
        <dbReference type="Proteomes" id="UP000229433"/>
    </source>
</evidence>
<dbReference type="EMBL" id="NQXA01000002">
    <property type="protein sequence ID" value="PHQ30557.1"/>
    <property type="molecule type" value="Genomic_DNA"/>
</dbReference>
<organism evidence="5 6">
    <name type="scientific">Leeuwenhoekiella nanhaiensis</name>
    <dbReference type="NCBI Taxonomy" id="1655491"/>
    <lineage>
        <taxon>Bacteria</taxon>
        <taxon>Pseudomonadati</taxon>
        <taxon>Bacteroidota</taxon>
        <taxon>Flavobacteriia</taxon>
        <taxon>Flavobacteriales</taxon>
        <taxon>Flavobacteriaceae</taxon>
        <taxon>Leeuwenhoekiella</taxon>
    </lineage>
</organism>
<feature type="domain" description="Bacillithiol biosynthesis BshC C-terminal coiled-coil" evidence="4">
    <location>
        <begin position="378"/>
        <end position="533"/>
    </location>
</feature>
<dbReference type="Pfam" id="PF10079">
    <property type="entry name" value="Rossmann-like_BshC"/>
    <property type="match status" value="1"/>
</dbReference>
<dbReference type="PIRSF" id="PIRSF012535">
    <property type="entry name" value="UCP012535"/>
    <property type="match status" value="1"/>
</dbReference>